<evidence type="ECO:0000313" key="2">
    <source>
        <dbReference type="EMBL" id="WEF34901.1"/>
    </source>
</evidence>
<organism evidence="2 3">
    <name type="scientific">Pseudoduganella chitinolytica</name>
    <dbReference type="NCBI Taxonomy" id="34070"/>
    <lineage>
        <taxon>Bacteria</taxon>
        <taxon>Pseudomonadati</taxon>
        <taxon>Pseudomonadota</taxon>
        <taxon>Betaproteobacteria</taxon>
        <taxon>Burkholderiales</taxon>
        <taxon>Oxalobacteraceae</taxon>
        <taxon>Telluria group</taxon>
        <taxon>Pseudoduganella</taxon>
    </lineage>
</organism>
<gene>
    <name evidence="2" type="ORF">PX653_09115</name>
</gene>
<sequence>MSKFEREAHDAADTLAGYDQQRQPGTAWYGRGRSSARRRSGRRE</sequence>
<feature type="compositionally biased region" description="Basic residues" evidence="1">
    <location>
        <begin position="34"/>
        <end position="44"/>
    </location>
</feature>
<evidence type="ECO:0000256" key="1">
    <source>
        <dbReference type="SAM" id="MobiDB-lite"/>
    </source>
</evidence>
<accession>A0ABY8BGU8</accession>
<feature type="region of interest" description="Disordered" evidence="1">
    <location>
        <begin position="1"/>
        <end position="44"/>
    </location>
</feature>
<reference evidence="2 3" key="1">
    <citation type="submission" date="2023-02" db="EMBL/GenBank/DDBJ databases">
        <title>Gemone sequence of Telluria chitinolytica ACM 3522T.</title>
        <authorList>
            <person name="Frediansyah A."/>
            <person name="Miess H."/>
            <person name="Gross H."/>
        </authorList>
    </citation>
    <scope>NUCLEOTIDE SEQUENCE [LARGE SCALE GENOMIC DNA]</scope>
    <source>
        <strain evidence="2 3">ACM 3522</strain>
    </source>
</reference>
<evidence type="ECO:0000313" key="3">
    <source>
        <dbReference type="Proteomes" id="UP001216510"/>
    </source>
</evidence>
<name>A0ABY8BGU8_9BURK</name>
<dbReference type="RefSeq" id="WP_277417572.1">
    <property type="nucleotide sequence ID" value="NZ_CP119083.1"/>
</dbReference>
<proteinExistence type="predicted"/>
<dbReference type="EMBL" id="CP119083">
    <property type="protein sequence ID" value="WEF34901.1"/>
    <property type="molecule type" value="Genomic_DNA"/>
</dbReference>
<feature type="compositionally biased region" description="Basic and acidic residues" evidence="1">
    <location>
        <begin position="1"/>
        <end position="12"/>
    </location>
</feature>
<protein>
    <submittedName>
        <fullName evidence="2">Uncharacterized protein</fullName>
    </submittedName>
</protein>
<dbReference type="Proteomes" id="UP001216510">
    <property type="component" value="Chromosome"/>
</dbReference>
<keyword evidence="3" id="KW-1185">Reference proteome</keyword>